<dbReference type="InterPro" id="IPR048634">
    <property type="entry name" value="SecD_SecF_C"/>
</dbReference>
<dbReference type="PRINTS" id="PR01755">
    <property type="entry name" value="SECFTRNLCASE"/>
</dbReference>
<dbReference type="AlphaFoldDB" id="A0A1F8GRM5"/>
<comment type="subcellular location">
    <subcellularLocation>
        <location evidence="1 10">Cell membrane</location>
        <topology evidence="1 10">Multi-pass membrane protein</topology>
    </subcellularLocation>
</comment>
<dbReference type="Pfam" id="PF07549">
    <property type="entry name" value="Sec_GG"/>
    <property type="match status" value="1"/>
</dbReference>
<protein>
    <recommendedName>
        <fullName evidence="10">Protein-export membrane protein SecF</fullName>
    </recommendedName>
</protein>
<organism evidence="12 13">
    <name type="scientific">Candidatus Yanofskybacteria bacterium RIFCSPLOWO2_01_FULL_49_25</name>
    <dbReference type="NCBI Taxonomy" id="1802701"/>
    <lineage>
        <taxon>Bacteria</taxon>
        <taxon>Candidatus Yanofskyibacteriota</taxon>
    </lineage>
</organism>
<keyword evidence="6 10" id="KW-0653">Protein transport</keyword>
<dbReference type="STRING" id="1802701.A3A33_03960"/>
<evidence type="ECO:0000256" key="5">
    <source>
        <dbReference type="ARBA" id="ARBA00022692"/>
    </source>
</evidence>
<sequence>MKPIYTIMFAISMTLAVVAIVFVSIWGLRLGVDFKGGSVLEVAFTGSRPSLDDLTKIASTVSGTQNISITPVGDMGMILRMNTIDEKTHGALFAAIKAKYDSAIEERFDSIGPTIGAELRNKSITAMVVLLMAITVYIAIVFWKMTRVLSPWVMGFAAIFALIHDLIIPMGVFALLGHLWGIELSAVFVAAALTILGYSVSDTVVVFDRVRENVLRFGSKQSFPDLVHASIMQTLARSINTSVTTLLSLVAIFLFGGESLRYFALALIIGIVCGSYSSIFIASPILVWWSRKRR</sequence>
<evidence type="ECO:0000256" key="3">
    <source>
        <dbReference type="ARBA" id="ARBA00022475"/>
    </source>
</evidence>
<dbReference type="InterPro" id="IPR022646">
    <property type="entry name" value="SecD/SecF_CS"/>
</dbReference>
<evidence type="ECO:0000256" key="6">
    <source>
        <dbReference type="ARBA" id="ARBA00022927"/>
    </source>
</evidence>
<comment type="similarity">
    <text evidence="10">Belongs to the SecD/SecF family. SecF subfamily.</text>
</comment>
<dbReference type="GO" id="GO:0006605">
    <property type="term" value="P:protein targeting"/>
    <property type="evidence" value="ECO:0007669"/>
    <property type="project" value="UniProtKB-UniRule"/>
</dbReference>
<evidence type="ECO:0000259" key="11">
    <source>
        <dbReference type="PROSITE" id="PS50156"/>
    </source>
</evidence>
<dbReference type="EMBL" id="MGKP01000024">
    <property type="protein sequence ID" value="OGN28064.1"/>
    <property type="molecule type" value="Genomic_DNA"/>
</dbReference>
<feature type="transmembrane region" description="Helical" evidence="10">
    <location>
        <begin position="238"/>
        <end position="256"/>
    </location>
</feature>
<keyword evidence="2 10" id="KW-0813">Transport</keyword>
<dbReference type="InterPro" id="IPR022813">
    <property type="entry name" value="SecD/SecF_arch_bac"/>
</dbReference>
<feature type="transmembrane region" description="Helical" evidence="10">
    <location>
        <begin position="155"/>
        <end position="180"/>
    </location>
</feature>
<evidence type="ECO:0000256" key="10">
    <source>
        <dbReference type="HAMAP-Rule" id="MF_01464"/>
    </source>
</evidence>
<keyword evidence="7 10" id="KW-1133">Transmembrane helix</keyword>
<comment type="subunit">
    <text evidence="10">Forms a complex with SecD. Part of the essential Sec protein translocation apparatus which comprises SecA, SecYEG and auxiliary proteins SecDF. Other proteins may also be involved.</text>
</comment>
<evidence type="ECO:0000256" key="4">
    <source>
        <dbReference type="ARBA" id="ARBA00022519"/>
    </source>
</evidence>
<dbReference type="PANTHER" id="PTHR30081:SF8">
    <property type="entry name" value="PROTEIN TRANSLOCASE SUBUNIT SECF"/>
    <property type="match status" value="1"/>
</dbReference>
<evidence type="ECO:0000256" key="7">
    <source>
        <dbReference type="ARBA" id="ARBA00022989"/>
    </source>
</evidence>
<dbReference type="InterPro" id="IPR000731">
    <property type="entry name" value="SSD"/>
</dbReference>
<evidence type="ECO:0000313" key="13">
    <source>
        <dbReference type="Proteomes" id="UP000179047"/>
    </source>
</evidence>
<evidence type="ECO:0000256" key="9">
    <source>
        <dbReference type="ARBA" id="ARBA00023136"/>
    </source>
</evidence>
<proteinExistence type="inferred from homology"/>
<evidence type="ECO:0000256" key="8">
    <source>
        <dbReference type="ARBA" id="ARBA00023010"/>
    </source>
</evidence>
<comment type="function">
    <text evidence="10">Part of the Sec protein translocase complex. Interacts with the SecYEG preprotein conducting channel. SecDF uses the proton motive force (PMF) to complete protein translocation after the ATP-dependent function of SecA.</text>
</comment>
<evidence type="ECO:0000256" key="1">
    <source>
        <dbReference type="ARBA" id="ARBA00004651"/>
    </source>
</evidence>
<dbReference type="GO" id="GO:0043952">
    <property type="term" value="P:protein transport by the Sec complex"/>
    <property type="evidence" value="ECO:0007669"/>
    <property type="project" value="UniProtKB-UniRule"/>
</dbReference>
<dbReference type="NCBIfam" id="TIGR00966">
    <property type="entry name" value="transloc_SecF"/>
    <property type="match status" value="1"/>
</dbReference>
<dbReference type="Pfam" id="PF02355">
    <property type="entry name" value="SecD_SecF_C"/>
    <property type="match status" value="1"/>
</dbReference>
<comment type="caution">
    <text evidence="12">The sequence shown here is derived from an EMBL/GenBank/DDBJ whole genome shotgun (WGS) entry which is preliminary data.</text>
</comment>
<accession>A0A1F8GRM5</accession>
<keyword evidence="4" id="KW-0997">Cell inner membrane</keyword>
<evidence type="ECO:0000313" key="12">
    <source>
        <dbReference type="EMBL" id="OGN28064.1"/>
    </source>
</evidence>
<feature type="domain" description="SSD" evidence="11">
    <location>
        <begin position="123"/>
        <end position="288"/>
    </location>
</feature>
<feature type="transmembrane region" description="Helical" evidence="10">
    <location>
        <begin position="186"/>
        <end position="207"/>
    </location>
</feature>
<dbReference type="SUPFAM" id="SSF82866">
    <property type="entry name" value="Multidrug efflux transporter AcrB transmembrane domain"/>
    <property type="match status" value="1"/>
</dbReference>
<feature type="transmembrane region" description="Helical" evidence="10">
    <location>
        <begin position="124"/>
        <end position="143"/>
    </location>
</feature>
<gene>
    <name evidence="10" type="primary">secF</name>
    <name evidence="12" type="ORF">A3A33_03960</name>
</gene>
<dbReference type="GO" id="GO:0005886">
    <property type="term" value="C:plasma membrane"/>
    <property type="evidence" value="ECO:0007669"/>
    <property type="project" value="UniProtKB-SubCell"/>
</dbReference>
<reference evidence="12 13" key="1">
    <citation type="journal article" date="2016" name="Nat. Commun.">
        <title>Thousands of microbial genomes shed light on interconnected biogeochemical processes in an aquifer system.</title>
        <authorList>
            <person name="Anantharaman K."/>
            <person name="Brown C.T."/>
            <person name="Hug L.A."/>
            <person name="Sharon I."/>
            <person name="Castelle C.J."/>
            <person name="Probst A.J."/>
            <person name="Thomas B.C."/>
            <person name="Singh A."/>
            <person name="Wilkins M.J."/>
            <person name="Karaoz U."/>
            <person name="Brodie E.L."/>
            <person name="Williams K.H."/>
            <person name="Hubbard S.S."/>
            <person name="Banfield J.F."/>
        </authorList>
    </citation>
    <scope>NUCLEOTIDE SEQUENCE [LARGE SCALE GENOMIC DNA]</scope>
</reference>
<dbReference type="Gene3D" id="1.20.1640.10">
    <property type="entry name" value="Multidrug efflux transporter AcrB transmembrane domain"/>
    <property type="match status" value="1"/>
</dbReference>
<dbReference type="Proteomes" id="UP000179047">
    <property type="component" value="Unassembled WGS sequence"/>
</dbReference>
<dbReference type="GO" id="GO:0065002">
    <property type="term" value="P:intracellular protein transmembrane transport"/>
    <property type="evidence" value="ECO:0007669"/>
    <property type="project" value="UniProtKB-UniRule"/>
</dbReference>
<feature type="transmembrane region" description="Helical" evidence="10">
    <location>
        <begin position="7"/>
        <end position="28"/>
    </location>
</feature>
<dbReference type="GO" id="GO:0015450">
    <property type="term" value="F:protein-transporting ATPase activity"/>
    <property type="evidence" value="ECO:0007669"/>
    <property type="project" value="InterPro"/>
</dbReference>
<name>A0A1F8GRM5_9BACT</name>
<keyword evidence="5 10" id="KW-0812">Transmembrane</keyword>
<dbReference type="InterPro" id="IPR022645">
    <property type="entry name" value="SecD/SecF_bac"/>
</dbReference>
<keyword evidence="8 10" id="KW-0811">Translocation</keyword>
<keyword evidence="9 10" id="KW-0472">Membrane</keyword>
<feature type="transmembrane region" description="Helical" evidence="10">
    <location>
        <begin position="262"/>
        <end position="289"/>
    </location>
</feature>
<dbReference type="InterPro" id="IPR005665">
    <property type="entry name" value="SecF_bac"/>
</dbReference>
<dbReference type="HAMAP" id="MF_01464_B">
    <property type="entry name" value="SecF_B"/>
    <property type="match status" value="1"/>
</dbReference>
<dbReference type="PROSITE" id="PS50156">
    <property type="entry name" value="SSD"/>
    <property type="match status" value="1"/>
</dbReference>
<dbReference type="PANTHER" id="PTHR30081">
    <property type="entry name" value="PROTEIN-EXPORT MEMBRANE PROTEIN SEC"/>
    <property type="match status" value="1"/>
</dbReference>
<keyword evidence="3 10" id="KW-1003">Cell membrane</keyword>
<evidence type="ECO:0000256" key="2">
    <source>
        <dbReference type="ARBA" id="ARBA00022448"/>
    </source>
</evidence>